<sequence length="213" mass="23962">MITANEMNWNDREDQQEYTNMNVNTPEYDDLGGEDDELEDDGLEDDDELLDDEDDLAIGDEDLENDEFVEVDDDEDEDATDSFLNDNNDGPAYTNTLGDDIAFDRQYDESQGNGFDEDKDFEAHLAPESVDPDPNEIPEKEESEQEGSGYSPSREYNEPQEGNDASFSEQTDVTPPNQHEFPAEGSPKTDFESRNHGRTTGRMIGHEPGTEGI</sequence>
<reference evidence="2 3" key="1">
    <citation type="submission" date="2019-01" db="EMBL/GenBank/DDBJ databases">
        <authorList>
            <person name="Chen W.-M."/>
        </authorList>
    </citation>
    <scope>NUCLEOTIDE SEQUENCE [LARGE SCALE GENOMIC DNA]</scope>
    <source>
        <strain evidence="2 3">YBJ-36</strain>
    </source>
</reference>
<dbReference type="EMBL" id="SACK01000010">
    <property type="protein sequence ID" value="RVT98104.1"/>
    <property type="molecule type" value="Genomic_DNA"/>
</dbReference>
<comment type="caution">
    <text evidence="2">The sequence shown here is derived from an EMBL/GenBank/DDBJ whole genome shotgun (WGS) entry which is preliminary data.</text>
</comment>
<feature type="compositionally biased region" description="Polar residues" evidence="1">
    <location>
        <begin position="82"/>
        <end position="97"/>
    </location>
</feature>
<evidence type="ECO:0000313" key="3">
    <source>
        <dbReference type="Proteomes" id="UP000282759"/>
    </source>
</evidence>
<feature type="region of interest" description="Disordered" evidence="1">
    <location>
        <begin position="1"/>
        <end position="213"/>
    </location>
</feature>
<keyword evidence="3" id="KW-1185">Reference proteome</keyword>
<organism evidence="2 3">
    <name type="scientific">Mucilaginibacter limnophilus</name>
    <dbReference type="NCBI Taxonomy" id="1932778"/>
    <lineage>
        <taxon>Bacteria</taxon>
        <taxon>Pseudomonadati</taxon>
        <taxon>Bacteroidota</taxon>
        <taxon>Sphingobacteriia</taxon>
        <taxon>Sphingobacteriales</taxon>
        <taxon>Sphingobacteriaceae</taxon>
        <taxon>Mucilaginibacter</taxon>
    </lineage>
</organism>
<name>A0A437MKA6_9SPHI</name>
<evidence type="ECO:0000313" key="2">
    <source>
        <dbReference type="EMBL" id="RVT98104.1"/>
    </source>
</evidence>
<proteinExistence type="predicted"/>
<evidence type="ECO:0000256" key="1">
    <source>
        <dbReference type="SAM" id="MobiDB-lite"/>
    </source>
</evidence>
<dbReference type="OrthoDB" id="798021at2"/>
<feature type="compositionally biased region" description="Acidic residues" evidence="1">
    <location>
        <begin position="27"/>
        <end position="80"/>
    </location>
</feature>
<feature type="compositionally biased region" description="Acidic residues" evidence="1">
    <location>
        <begin position="130"/>
        <end position="145"/>
    </location>
</feature>
<accession>A0A437MKA6</accession>
<protein>
    <submittedName>
        <fullName evidence="2">Uncharacterized protein</fullName>
    </submittedName>
</protein>
<dbReference type="RefSeq" id="WP_127707790.1">
    <property type="nucleotide sequence ID" value="NZ_SACK01000010.1"/>
</dbReference>
<feature type="compositionally biased region" description="Polar residues" evidence="1">
    <location>
        <begin position="163"/>
        <end position="177"/>
    </location>
</feature>
<dbReference type="AlphaFoldDB" id="A0A437MKA6"/>
<dbReference type="Proteomes" id="UP000282759">
    <property type="component" value="Unassembled WGS sequence"/>
</dbReference>
<feature type="compositionally biased region" description="Basic and acidic residues" evidence="1">
    <location>
        <begin position="204"/>
        <end position="213"/>
    </location>
</feature>
<gene>
    <name evidence="2" type="ORF">EOD41_18635</name>
</gene>